<dbReference type="EMBL" id="CAJNOV010006695">
    <property type="protein sequence ID" value="CAF1255573.1"/>
    <property type="molecule type" value="Genomic_DNA"/>
</dbReference>
<evidence type="ECO:0000313" key="4">
    <source>
        <dbReference type="EMBL" id="CAF4095475.1"/>
    </source>
</evidence>
<dbReference type="Gene3D" id="3.80.10.10">
    <property type="entry name" value="Ribonuclease Inhibitor"/>
    <property type="match status" value="1"/>
</dbReference>
<evidence type="ECO:0000313" key="2">
    <source>
        <dbReference type="EMBL" id="CAF1255573.1"/>
    </source>
</evidence>
<dbReference type="Proteomes" id="UP000681720">
    <property type="component" value="Unassembled WGS sequence"/>
</dbReference>
<comment type="caution">
    <text evidence="2">The sequence shown here is derived from an EMBL/GenBank/DDBJ whole genome shotgun (WGS) entry which is preliminary data.</text>
</comment>
<accession>A0A815ADF0</accession>
<evidence type="ECO:0000256" key="1">
    <source>
        <dbReference type="SAM" id="MobiDB-lite"/>
    </source>
</evidence>
<proteinExistence type="predicted"/>
<protein>
    <submittedName>
        <fullName evidence="2">Uncharacterized protein</fullName>
    </submittedName>
</protein>
<reference evidence="2" key="1">
    <citation type="submission" date="2021-02" db="EMBL/GenBank/DDBJ databases">
        <authorList>
            <person name="Nowell W R."/>
        </authorList>
    </citation>
    <scope>NUCLEOTIDE SEQUENCE</scope>
</reference>
<dbReference type="OrthoDB" id="10049108at2759"/>
<organism evidence="2 6">
    <name type="scientific">Rotaria magnacalcarata</name>
    <dbReference type="NCBI Taxonomy" id="392030"/>
    <lineage>
        <taxon>Eukaryota</taxon>
        <taxon>Metazoa</taxon>
        <taxon>Spiralia</taxon>
        <taxon>Gnathifera</taxon>
        <taxon>Rotifera</taxon>
        <taxon>Eurotatoria</taxon>
        <taxon>Bdelloidea</taxon>
        <taxon>Philodinida</taxon>
        <taxon>Philodinidae</taxon>
        <taxon>Rotaria</taxon>
    </lineage>
</organism>
<dbReference type="EMBL" id="CAJOBJ010030053">
    <property type="protein sequence ID" value="CAF4267697.1"/>
    <property type="molecule type" value="Genomic_DNA"/>
</dbReference>
<evidence type="ECO:0000313" key="3">
    <source>
        <dbReference type="EMBL" id="CAF1521207.1"/>
    </source>
</evidence>
<dbReference type="Proteomes" id="UP000681967">
    <property type="component" value="Unassembled WGS sequence"/>
</dbReference>
<evidence type="ECO:0000313" key="6">
    <source>
        <dbReference type="Proteomes" id="UP000663855"/>
    </source>
</evidence>
<name>A0A815ADF0_9BILA</name>
<gene>
    <name evidence="4" type="ORF">BYL167_LOCUS18838</name>
    <name evidence="2" type="ORF">CJN711_LOCUS14712</name>
    <name evidence="5" type="ORF">GIL414_LOCUS24414</name>
    <name evidence="3" type="ORF">KQP761_LOCUS15715</name>
</gene>
<dbReference type="AlphaFoldDB" id="A0A815ADF0"/>
<dbReference type="InterPro" id="IPR032675">
    <property type="entry name" value="LRR_dom_sf"/>
</dbReference>
<sequence length="624" mass="72976">MSVSKLESLPNEILTDILEKYINGVDLLICFNFQQNRRFDALIRRCQRLRFNFIQCHKDDFRFCYGLLPAYIDRIEELAISEEGTPGQIYAFLSRHPTFELFTRLRTLYFHFDYDTLDVNYIRTALESLSKLNIHTLSIKAMNIKDNPEFEYAVIRLFLLQSLKCLTLKGSWTNMNWDNLVYAESNIEYLTISGIGFRLQDFDHILQFIPHLKYFDCGITNTSFSRRFRQIEKKSSKTNKLKYRLRTLILSLPEYSSLTLDMLTKYFNNMPDLHRLEIKTDAELLDADAWKMYFETSLPSLTHFSLRTTTSFANTTNVESVLRSFQNSYWIEKKNFNIIITDHEALTYGYLKIDQINPPARYKYDQPVTRCWMAPNRTIDNGMVTIDKSINLAIGDENCISSCPFYYDNVKYLVVANVNLSILSWLTTHVNCSQIKHLSITSADKRTNTLCSLLACVTAVRSLSISFDLISANSEIFMTTDICVKHLDTSINQHSFSGQDIILLGQCFPYVEHLKIKTSDLFNVPLLEIYVKHLHSLTFEMQQMDQSFDDDYRRQMWEYNLKRELKFLFNIKDSTMTIWIDAAAYKDPYWQKYAKVPSDTTTAATNSANKNKKNSRSSLFNFFK</sequence>
<dbReference type="EMBL" id="CAJOBH010007831">
    <property type="protein sequence ID" value="CAF4095475.1"/>
    <property type="molecule type" value="Genomic_DNA"/>
</dbReference>
<feature type="region of interest" description="Disordered" evidence="1">
    <location>
        <begin position="601"/>
        <end position="624"/>
    </location>
</feature>
<dbReference type="Proteomes" id="UP000663855">
    <property type="component" value="Unassembled WGS sequence"/>
</dbReference>
<dbReference type="EMBL" id="CAJNOW010007715">
    <property type="protein sequence ID" value="CAF1521207.1"/>
    <property type="molecule type" value="Genomic_DNA"/>
</dbReference>
<dbReference type="SUPFAM" id="SSF52047">
    <property type="entry name" value="RNI-like"/>
    <property type="match status" value="1"/>
</dbReference>
<dbReference type="Proteomes" id="UP000663834">
    <property type="component" value="Unassembled WGS sequence"/>
</dbReference>
<evidence type="ECO:0000313" key="5">
    <source>
        <dbReference type="EMBL" id="CAF4267697.1"/>
    </source>
</evidence>